<keyword evidence="3" id="KW-1185">Reference proteome</keyword>
<reference evidence="2 3" key="1">
    <citation type="submission" date="2018-06" db="EMBL/GenBank/DDBJ databases">
        <title>Genomic Encyclopedia of Archaeal and Bacterial Type Strains, Phase II (KMG-II): from individual species to whole genera.</title>
        <authorList>
            <person name="Goeker M."/>
        </authorList>
    </citation>
    <scope>NUCLEOTIDE SEQUENCE [LARGE SCALE GENOMIC DNA]</scope>
    <source>
        <strain evidence="2 3">DSM 21851</strain>
    </source>
</reference>
<feature type="domain" description="Beta-lactamase class A catalytic" evidence="1">
    <location>
        <begin position="87"/>
        <end position="359"/>
    </location>
</feature>
<evidence type="ECO:0000259" key="1">
    <source>
        <dbReference type="Pfam" id="PF13354"/>
    </source>
</evidence>
<evidence type="ECO:0000313" key="3">
    <source>
        <dbReference type="Proteomes" id="UP000248790"/>
    </source>
</evidence>
<dbReference type="RefSeq" id="WP_111629502.1">
    <property type="nucleotide sequence ID" value="NZ_QLMC01000004.1"/>
</dbReference>
<organism evidence="2 3">
    <name type="scientific">Larkinella arboricola</name>
    <dbReference type="NCBI Taxonomy" id="643671"/>
    <lineage>
        <taxon>Bacteria</taxon>
        <taxon>Pseudomonadati</taxon>
        <taxon>Bacteroidota</taxon>
        <taxon>Cytophagia</taxon>
        <taxon>Cytophagales</taxon>
        <taxon>Spirosomataceae</taxon>
        <taxon>Larkinella</taxon>
    </lineage>
</organism>
<dbReference type="GO" id="GO:0030655">
    <property type="term" value="P:beta-lactam antibiotic catabolic process"/>
    <property type="evidence" value="ECO:0007669"/>
    <property type="project" value="InterPro"/>
</dbReference>
<dbReference type="AlphaFoldDB" id="A0A327WVI8"/>
<dbReference type="InterPro" id="IPR012338">
    <property type="entry name" value="Beta-lactam/transpept-like"/>
</dbReference>
<name>A0A327WVI8_LARAB</name>
<dbReference type="OrthoDB" id="1884322at2"/>
<evidence type="ECO:0000313" key="2">
    <source>
        <dbReference type="EMBL" id="RAJ95706.1"/>
    </source>
</evidence>
<dbReference type="InterPro" id="IPR045155">
    <property type="entry name" value="Beta-lactam_cat"/>
</dbReference>
<sequence>MEKRDNIIKNRRLGPLLRGLLLIALLAVGLPARAQQTDKFLEELLKKNPELFGKVLENPAKYDVQIVYTQINRDEKNRPLFKTYRYRLDKDRYFYPASTVKLPTVLLALEKINQLRKKQPDLSIDTPMLTDSTGYQTGVRQDSTAENGLPSVAHYARKILLVSDNDAFNRLYEFVGPCELNDRLREKGYKNTRITHRLSIPLTPEQNRRTNAVQFVKGDTVLYGQPAQVCDKTFWPDQPILRGTGYLKGSTLVKEPFDFTEKNFFSLEDQQDMLRAVLFPDDVPVRNKFDLTADDYRFLYRYLSQLPRETKFPRYDSTYYDSYVKFLVFGDAKSRIPASVRIFNKVGDAYGYMIDNAYVVDFEKNIEFLLSAVIYCNEDGIFNDNKYDYQTIGHPFLANLGRVIFDYEVNRKRPNLPDLSRFRVGYDD</sequence>
<dbReference type="Gene3D" id="3.40.710.10">
    <property type="entry name" value="DD-peptidase/beta-lactamase superfamily"/>
    <property type="match status" value="1"/>
</dbReference>
<dbReference type="EMBL" id="QLMC01000004">
    <property type="protein sequence ID" value="RAJ95706.1"/>
    <property type="molecule type" value="Genomic_DNA"/>
</dbReference>
<gene>
    <name evidence="2" type="ORF">LX87_03454</name>
</gene>
<dbReference type="GO" id="GO:0008800">
    <property type="term" value="F:beta-lactamase activity"/>
    <property type="evidence" value="ECO:0007669"/>
    <property type="project" value="InterPro"/>
</dbReference>
<comment type="caution">
    <text evidence="2">The sequence shown here is derived from an EMBL/GenBank/DDBJ whole genome shotgun (WGS) entry which is preliminary data.</text>
</comment>
<protein>
    <submittedName>
        <fullName evidence="2">Beta-lactamase family protein</fullName>
    </submittedName>
</protein>
<dbReference type="Pfam" id="PF13354">
    <property type="entry name" value="Beta-lactamase2"/>
    <property type="match status" value="1"/>
</dbReference>
<accession>A0A327WVI8</accession>
<proteinExistence type="predicted"/>
<dbReference type="Proteomes" id="UP000248790">
    <property type="component" value="Unassembled WGS sequence"/>
</dbReference>
<dbReference type="SUPFAM" id="SSF56601">
    <property type="entry name" value="beta-lactamase/transpeptidase-like"/>
    <property type="match status" value="1"/>
</dbReference>